<dbReference type="PANTHER" id="PTHR32071:SF57">
    <property type="entry name" value="C4-DICARBOXYLATE TRANSPORT TRANSCRIPTIONAL REGULATORY PROTEIN DCTD"/>
    <property type="match status" value="1"/>
</dbReference>
<evidence type="ECO:0000313" key="9">
    <source>
        <dbReference type="Proteomes" id="UP000033115"/>
    </source>
</evidence>
<dbReference type="PROSITE" id="PS00688">
    <property type="entry name" value="SIGMA54_INTERACT_3"/>
    <property type="match status" value="1"/>
</dbReference>
<evidence type="ECO:0000256" key="5">
    <source>
        <dbReference type="ARBA" id="ARBA00023163"/>
    </source>
</evidence>
<dbReference type="RefSeq" id="WP_052712597.1">
    <property type="nucleotide sequence ID" value="NZ_CP009933.1"/>
</dbReference>
<dbReference type="Pfam" id="PF25601">
    <property type="entry name" value="AAA_lid_14"/>
    <property type="match status" value="1"/>
</dbReference>
<dbReference type="GO" id="GO:0005524">
    <property type="term" value="F:ATP binding"/>
    <property type="evidence" value="ECO:0007669"/>
    <property type="project" value="UniProtKB-KW"/>
</dbReference>
<feature type="domain" description="PAS" evidence="7">
    <location>
        <begin position="18"/>
        <end position="69"/>
    </location>
</feature>
<dbReference type="InterPro" id="IPR009057">
    <property type="entry name" value="Homeodomain-like_sf"/>
</dbReference>
<dbReference type="SUPFAM" id="SSF46689">
    <property type="entry name" value="Homeodomain-like"/>
    <property type="match status" value="1"/>
</dbReference>
<proteinExistence type="predicted"/>
<dbReference type="PRINTS" id="PR01590">
    <property type="entry name" value="HTHFIS"/>
</dbReference>
<dbReference type="STRING" id="1548.CSCA_4530"/>
<keyword evidence="9" id="KW-1185">Reference proteome</keyword>
<gene>
    <name evidence="8" type="ORF">CSCA_4530</name>
</gene>
<organism evidence="8 9">
    <name type="scientific">Clostridium scatologenes</name>
    <dbReference type="NCBI Taxonomy" id="1548"/>
    <lineage>
        <taxon>Bacteria</taxon>
        <taxon>Bacillati</taxon>
        <taxon>Bacillota</taxon>
        <taxon>Clostridia</taxon>
        <taxon>Eubacteriales</taxon>
        <taxon>Clostridiaceae</taxon>
        <taxon>Clostridium</taxon>
    </lineage>
</organism>
<keyword evidence="4" id="KW-0238">DNA-binding</keyword>
<dbReference type="CDD" id="cd00009">
    <property type="entry name" value="AAA"/>
    <property type="match status" value="1"/>
</dbReference>
<dbReference type="Proteomes" id="UP000033115">
    <property type="component" value="Chromosome"/>
</dbReference>
<dbReference type="InterPro" id="IPR002078">
    <property type="entry name" value="Sigma_54_int"/>
</dbReference>
<evidence type="ECO:0008006" key="10">
    <source>
        <dbReference type="Google" id="ProtNLM"/>
    </source>
</evidence>
<evidence type="ECO:0000256" key="2">
    <source>
        <dbReference type="ARBA" id="ARBA00022840"/>
    </source>
</evidence>
<dbReference type="Gene3D" id="1.10.10.60">
    <property type="entry name" value="Homeodomain-like"/>
    <property type="match status" value="1"/>
</dbReference>
<evidence type="ECO:0000256" key="4">
    <source>
        <dbReference type="ARBA" id="ARBA00023125"/>
    </source>
</evidence>
<dbReference type="CDD" id="cd00130">
    <property type="entry name" value="PAS"/>
    <property type="match status" value="1"/>
</dbReference>
<dbReference type="PANTHER" id="PTHR32071">
    <property type="entry name" value="TRANSCRIPTIONAL REGULATORY PROTEIN"/>
    <property type="match status" value="1"/>
</dbReference>
<dbReference type="SMART" id="SM00091">
    <property type="entry name" value="PAS"/>
    <property type="match status" value="1"/>
</dbReference>
<dbReference type="Gene3D" id="3.30.450.20">
    <property type="entry name" value="PAS domain"/>
    <property type="match status" value="1"/>
</dbReference>
<dbReference type="PROSITE" id="PS50112">
    <property type="entry name" value="PAS"/>
    <property type="match status" value="1"/>
</dbReference>
<dbReference type="InterPro" id="IPR025943">
    <property type="entry name" value="Sigma_54_int_dom_ATP-bd_2"/>
</dbReference>
<dbReference type="Pfam" id="PF02954">
    <property type="entry name" value="HTH_8"/>
    <property type="match status" value="1"/>
</dbReference>
<dbReference type="GO" id="GO:0006355">
    <property type="term" value="P:regulation of DNA-templated transcription"/>
    <property type="evidence" value="ECO:0007669"/>
    <property type="project" value="InterPro"/>
</dbReference>
<dbReference type="InterPro" id="IPR003593">
    <property type="entry name" value="AAA+_ATPase"/>
</dbReference>
<feature type="domain" description="Sigma-54 factor interaction" evidence="6">
    <location>
        <begin position="154"/>
        <end position="383"/>
    </location>
</feature>
<dbReference type="GO" id="GO:0043565">
    <property type="term" value="F:sequence-specific DNA binding"/>
    <property type="evidence" value="ECO:0007669"/>
    <property type="project" value="InterPro"/>
</dbReference>
<evidence type="ECO:0000256" key="1">
    <source>
        <dbReference type="ARBA" id="ARBA00022741"/>
    </source>
</evidence>
<dbReference type="InterPro" id="IPR035965">
    <property type="entry name" value="PAS-like_dom_sf"/>
</dbReference>
<dbReference type="InterPro" id="IPR000014">
    <property type="entry name" value="PAS"/>
</dbReference>
<dbReference type="Pfam" id="PF00989">
    <property type="entry name" value="PAS"/>
    <property type="match status" value="1"/>
</dbReference>
<dbReference type="InterPro" id="IPR002197">
    <property type="entry name" value="HTH_Fis"/>
</dbReference>
<dbReference type="PROSITE" id="PS50045">
    <property type="entry name" value="SIGMA54_INTERACT_4"/>
    <property type="match status" value="1"/>
</dbReference>
<keyword evidence="2" id="KW-0067">ATP-binding</keyword>
<dbReference type="InterPro" id="IPR025944">
    <property type="entry name" value="Sigma_54_int_dom_CS"/>
</dbReference>
<keyword evidence="3" id="KW-0805">Transcription regulation</keyword>
<keyword evidence="1" id="KW-0547">Nucleotide-binding</keyword>
<dbReference type="PROSITE" id="PS00675">
    <property type="entry name" value="SIGMA54_INTERACT_1"/>
    <property type="match status" value="1"/>
</dbReference>
<protein>
    <recommendedName>
        <fullName evidence="10">PAS modulated sigma54 specific transcriptional regulator, Fis family</fullName>
    </recommendedName>
</protein>
<dbReference type="FunFam" id="3.40.50.300:FF:000006">
    <property type="entry name" value="DNA-binding transcriptional regulator NtrC"/>
    <property type="match status" value="1"/>
</dbReference>
<evidence type="ECO:0000313" key="8">
    <source>
        <dbReference type="EMBL" id="AKA71655.1"/>
    </source>
</evidence>
<dbReference type="Pfam" id="PF00158">
    <property type="entry name" value="Sigma54_activat"/>
    <property type="match status" value="1"/>
</dbReference>
<dbReference type="SMART" id="SM00382">
    <property type="entry name" value="AAA"/>
    <property type="match status" value="1"/>
</dbReference>
<reference evidence="8 9" key="1">
    <citation type="journal article" date="2015" name="J. Biotechnol.">
        <title>Complete genome sequence of a malodorant-producing acetogen, Clostridium scatologenes ATCC 25775(T).</title>
        <authorList>
            <person name="Zhu Z."/>
            <person name="Guo T."/>
            <person name="Zheng H."/>
            <person name="Song T."/>
            <person name="Ouyang P."/>
            <person name="Xie J."/>
        </authorList>
    </citation>
    <scope>NUCLEOTIDE SEQUENCE [LARGE SCALE GENOMIC DNA]</scope>
    <source>
        <strain evidence="8 9">ATCC 25775</strain>
    </source>
</reference>
<evidence type="ECO:0000259" key="6">
    <source>
        <dbReference type="PROSITE" id="PS50045"/>
    </source>
</evidence>
<dbReference type="EMBL" id="CP009933">
    <property type="protein sequence ID" value="AKA71655.1"/>
    <property type="molecule type" value="Genomic_DNA"/>
</dbReference>
<evidence type="ECO:0000259" key="7">
    <source>
        <dbReference type="PROSITE" id="PS50112"/>
    </source>
</evidence>
<dbReference type="SUPFAM" id="SSF52540">
    <property type="entry name" value="P-loop containing nucleoside triphosphate hydrolases"/>
    <property type="match status" value="1"/>
</dbReference>
<name>A0A0E3K428_CLOSL</name>
<dbReference type="InterPro" id="IPR027417">
    <property type="entry name" value="P-loop_NTPase"/>
</dbReference>
<dbReference type="Gene3D" id="1.10.8.60">
    <property type="match status" value="1"/>
</dbReference>
<dbReference type="AlphaFoldDB" id="A0A0E3K428"/>
<sequence length="465" mass="53386">MEDEHKELYIKEKFNNIDYMMLKSITDCIYEAVCVIDEYGIVIVWNKSAEKLYNIAYEKIIGQNIEDFFDDAMVNNVRKTGVSIENKCHCPLKNHPVLANSMPLYIRNVFRGAVSTDRDFEELSRLYSELENANSKLIFLENQVKKNLGIFGNIIGKSSSIVKKIDMARQIAPTNSSVMITGESGTGKEVFAKGIHELSGRKGLFVPVNCSAIPSELFESEFFGYCSGAFTGANRKGKIGIFELANEGTVFLDEIGDMPLSMQAKLLRVLQEREIIRVGGEKSIKLNLRVISATNKSLQEMVKTNKFREDLYYRLNVVEINLPPLRDRKEDIPLFIDHFIKEFSEKNSKNIIKIHGEVMNILNQYKWPGNIRELMNVIEHIVVTNKNGIIQKNSIPEYILLHMKENEFFKEYPLDLTRAIRELEIENIKKALKITKNNKSKAAKLLNIPRGTLYHKIDEYKIKKL</sequence>
<keyword evidence="5" id="KW-0804">Transcription</keyword>
<dbReference type="InterPro" id="IPR025662">
    <property type="entry name" value="Sigma_54_int_dom_ATP-bd_1"/>
</dbReference>
<evidence type="ECO:0000256" key="3">
    <source>
        <dbReference type="ARBA" id="ARBA00023015"/>
    </source>
</evidence>
<dbReference type="PROSITE" id="PS00676">
    <property type="entry name" value="SIGMA54_INTERACT_2"/>
    <property type="match status" value="1"/>
</dbReference>
<dbReference type="Gene3D" id="3.40.50.300">
    <property type="entry name" value="P-loop containing nucleotide triphosphate hydrolases"/>
    <property type="match status" value="1"/>
</dbReference>
<dbReference type="SUPFAM" id="SSF55785">
    <property type="entry name" value="PYP-like sensor domain (PAS domain)"/>
    <property type="match status" value="1"/>
</dbReference>
<dbReference type="InterPro" id="IPR013767">
    <property type="entry name" value="PAS_fold"/>
</dbReference>
<dbReference type="InterPro" id="IPR058031">
    <property type="entry name" value="AAA_lid_NorR"/>
</dbReference>
<accession>A0A0E3K428</accession>
<dbReference type="HOGENOM" id="CLU_000445_8_1_9"/>
<dbReference type="KEGG" id="csq:CSCA_4530"/>